<evidence type="ECO:0000256" key="1">
    <source>
        <dbReference type="ARBA" id="ARBA00004123"/>
    </source>
</evidence>
<organism evidence="7 8">
    <name type="scientific">Apodospora peruviana</name>
    <dbReference type="NCBI Taxonomy" id="516989"/>
    <lineage>
        <taxon>Eukaryota</taxon>
        <taxon>Fungi</taxon>
        <taxon>Dikarya</taxon>
        <taxon>Ascomycota</taxon>
        <taxon>Pezizomycotina</taxon>
        <taxon>Sordariomycetes</taxon>
        <taxon>Sordariomycetidae</taxon>
        <taxon>Sordariales</taxon>
        <taxon>Lasiosphaeriaceae</taxon>
        <taxon>Apodospora</taxon>
    </lineage>
</organism>
<dbReference type="PANTHER" id="PTHR15263:SF1">
    <property type="entry name" value="NF-KAPPA-B INHIBITOR-LIKE PROTEIN 1"/>
    <property type="match status" value="1"/>
</dbReference>
<gene>
    <name evidence="7" type="ORF">B0H66DRAFT_643313</name>
</gene>
<feature type="region of interest" description="Disordered" evidence="6">
    <location>
        <begin position="1"/>
        <end position="181"/>
    </location>
</feature>
<dbReference type="InterPro" id="IPR038753">
    <property type="entry name" value="NFKBIL1"/>
</dbReference>
<feature type="compositionally biased region" description="Basic and acidic residues" evidence="6">
    <location>
        <begin position="67"/>
        <end position="81"/>
    </location>
</feature>
<feature type="compositionally biased region" description="Basic residues" evidence="6">
    <location>
        <begin position="1"/>
        <end position="12"/>
    </location>
</feature>
<reference evidence="7" key="1">
    <citation type="journal article" date="2023" name="Mol. Phylogenet. Evol.">
        <title>Genome-scale phylogeny and comparative genomics of the fungal order Sordariales.</title>
        <authorList>
            <person name="Hensen N."/>
            <person name="Bonometti L."/>
            <person name="Westerberg I."/>
            <person name="Brannstrom I.O."/>
            <person name="Guillou S."/>
            <person name="Cros-Aarteil S."/>
            <person name="Calhoun S."/>
            <person name="Haridas S."/>
            <person name="Kuo A."/>
            <person name="Mondo S."/>
            <person name="Pangilinan J."/>
            <person name="Riley R."/>
            <person name="LaButti K."/>
            <person name="Andreopoulos B."/>
            <person name="Lipzen A."/>
            <person name="Chen C."/>
            <person name="Yan M."/>
            <person name="Daum C."/>
            <person name="Ng V."/>
            <person name="Clum A."/>
            <person name="Steindorff A."/>
            <person name="Ohm R.A."/>
            <person name="Martin F."/>
            <person name="Silar P."/>
            <person name="Natvig D.O."/>
            <person name="Lalanne C."/>
            <person name="Gautier V."/>
            <person name="Ament-Velasquez S.L."/>
            <person name="Kruys A."/>
            <person name="Hutchinson M.I."/>
            <person name="Powell A.J."/>
            <person name="Barry K."/>
            <person name="Miller A.N."/>
            <person name="Grigoriev I.V."/>
            <person name="Debuchy R."/>
            <person name="Gladieux P."/>
            <person name="Hiltunen Thoren M."/>
            <person name="Johannesson H."/>
        </authorList>
    </citation>
    <scope>NUCLEOTIDE SEQUENCE</scope>
    <source>
        <strain evidence="7">CBS 118394</strain>
    </source>
</reference>
<dbReference type="GO" id="GO:0043124">
    <property type="term" value="P:negative regulation of canonical NF-kappaB signal transduction"/>
    <property type="evidence" value="ECO:0007669"/>
    <property type="project" value="InterPro"/>
</dbReference>
<evidence type="ECO:0000256" key="5">
    <source>
        <dbReference type="ARBA" id="ARBA00023242"/>
    </source>
</evidence>
<keyword evidence="4" id="KW-0040">ANK repeat</keyword>
<protein>
    <submittedName>
        <fullName evidence="7">Uncharacterized protein</fullName>
    </submittedName>
</protein>
<dbReference type="EMBL" id="JAUEDM010000007">
    <property type="protein sequence ID" value="KAK3313836.1"/>
    <property type="molecule type" value="Genomic_DNA"/>
</dbReference>
<dbReference type="GO" id="GO:0005634">
    <property type="term" value="C:nucleus"/>
    <property type="evidence" value="ECO:0007669"/>
    <property type="project" value="UniProtKB-SubCell"/>
</dbReference>
<comment type="subcellular location">
    <subcellularLocation>
        <location evidence="1">Nucleus</location>
    </subcellularLocation>
</comment>
<feature type="compositionally biased region" description="Basic residues" evidence="6">
    <location>
        <begin position="82"/>
        <end position="95"/>
    </location>
</feature>
<keyword evidence="3" id="KW-0677">Repeat</keyword>
<evidence type="ECO:0000256" key="6">
    <source>
        <dbReference type="SAM" id="MobiDB-lite"/>
    </source>
</evidence>
<dbReference type="AlphaFoldDB" id="A0AAE0HXK2"/>
<evidence type="ECO:0000313" key="7">
    <source>
        <dbReference type="EMBL" id="KAK3313836.1"/>
    </source>
</evidence>
<evidence type="ECO:0000256" key="2">
    <source>
        <dbReference type="ARBA" id="ARBA00022553"/>
    </source>
</evidence>
<keyword evidence="2" id="KW-0597">Phosphoprotein</keyword>
<name>A0AAE0HXK2_9PEZI</name>
<reference evidence="7" key="2">
    <citation type="submission" date="2023-06" db="EMBL/GenBank/DDBJ databases">
        <authorList>
            <consortium name="Lawrence Berkeley National Laboratory"/>
            <person name="Haridas S."/>
            <person name="Hensen N."/>
            <person name="Bonometti L."/>
            <person name="Westerberg I."/>
            <person name="Brannstrom I.O."/>
            <person name="Guillou S."/>
            <person name="Cros-Aarteil S."/>
            <person name="Calhoun S."/>
            <person name="Kuo A."/>
            <person name="Mondo S."/>
            <person name="Pangilinan J."/>
            <person name="Riley R."/>
            <person name="Labutti K."/>
            <person name="Andreopoulos B."/>
            <person name="Lipzen A."/>
            <person name="Chen C."/>
            <person name="Yanf M."/>
            <person name="Daum C."/>
            <person name="Ng V."/>
            <person name="Clum A."/>
            <person name="Steindorff A."/>
            <person name="Ohm R."/>
            <person name="Martin F."/>
            <person name="Silar P."/>
            <person name="Natvig D."/>
            <person name="Lalanne C."/>
            <person name="Gautier V."/>
            <person name="Ament-Velasquez S.L."/>
            <person name="Kruys A."/>
            <person name="Hutchinson M.I."/>
            <person name="Powell A.J."/>
            <person name="Barry K."/>
            <person name="Miller A.N."/>
            <person name="Grigoriev I.V."/>
            <person name="Debuchy R."/>
            <person name="Gladieux P."/>
            <person name="Thoren M.H."/>
            <person name="Johannesson H."/>
        </authorList>
    </citation>
    <scope>NUCLEOTIDE SEQUENCE</scope>
    <source>
        <strain evidence="7">CBS 118394</strain>
    </source>
</reference>
<sequence>MDSPRSPKRRRILASINRDRDVNGDADDNYRPRSRKSHPETSDPAPDRTSHDTPVRGPSASIDDTEDRGHRDQRHGSEPKATRFRFKSSRRRHRSPREDGDRPRRCRDPDDGKDVEGSERRRRGRSRSQSPRHRHRHHPGRRRHHHHHKSTTEQPPPPEESVDPFAPDPLDPETAFRESLFDAMADDEGAAYWEGVYGQPIHVYSAEKPTAGGKLERMTDDEYAAHVRQKMWEKTHAGLLEERARRQRQAEEDNRKTEEGRQIAAEMERSLRRGEQRRKRRVWKELWDDYVKAWAGWEGETMDIPWPVSVGDGVEASGEERGKVMAEMVKAFFVNGLRLEEISEKEFAARLKEERVRWHPDKMQQRLGGKVEEGVMRDVTAIFQAIDALWNDTRKSL</sequence>
<evidence type="ECO:0000256" key="3">
    <source>
        <dbReference type="ARBA" id="ARBA00022737"/>
    </source>
</evidence>
<feature type="compositionally biased region" description="Basic and acidic residues" evidence="6">
    <location>
        <begin position="96"/>
        <end position="119"/>
    </location>
</feature>
<dbReference type="Proteomes" id="UP001283341">
    <property type="component" value="Unassembled WGS sequence"/>
</dbReference>
<comment type="caution">
    <text evidence="7">The sequence shown here is derived from an EMBL/GenBank/DDBJ whole genome shotgun (WGS) entry which is preliminary data.</text>
</comment>
<evidence type="ECO:0000256" key="4">
    <source>
        <dbReference type="ARBA" id="ARBA00023043"/>
    </source>
</evidence>
<accession>A0AAE0HXK2</accession>
<feature type="compositionally biased region" description="Basic and acidic residues" evidence="6">
    <location>
        <begin position="17"/>
        <end position="54"/>
    </location>
</feature>
<keyword evidence="8" id="KW-1185">Reference proteome</keyword>
<keyword evidence="5" id="KW-0539">Nucleus</keyword>
<dbReference type="PANTHER" id="PTHR15263">
    <property type="entry name" value="I-KAPPA-B-LIKE PROTEIN IKBL"/>
    <property type="match status" value="1"/>
</dbReference>
<evidence type="ECO:0000313" key="8">
    <source>
        <dbReference type="Proteomes" id="UP001283341"/>
    </source>
</evidence>
<feature type="compositionally biased region" description="Basic residues" evidence="6">
    <location>
        <begin position="120"/>
        <end position="149"/>
    </location>
</feature>
<proteinExistence type="predicted"/>